<proteinExistence type="predicted"/>
<dbReference type="EMBL" id="DS995706">
    <property type="protein sequence ID" value="EEQ33783.1"/>
    <property type="molecule type" value="Genomic_DNA"/>
</dbReference>
<organism evidence="1 2">
    <name type="scientific">Arthroderma otae (strain ATCC MYA-4605 / CBS 113480)</name>
    <name type="common">Microsporum canis</name>
    <dbReference type="NCBI Taxonomy" id="554155"/>
    <lineage>
        <taxon>Eukaryota</taxon>
        <taxon>Fungi</taxon>
        <taxon>Dikarya</taxon>
        <taxon>Ascomycota</taxon>
        <taxon>Pezizomycotina</taxon>
        <taxon>Eurotiomycetes</taxon>
        <taxon>Eurotiomycetidae</taxon>
        <taxon>Onygenales</taxon>
        <taxon>Arthrodermataceae</taxon>
        <taxon>Microsporum</taxon>
    </lineage>
</organism>
<dbReference type="GeneID" id="9222413"/>
<dbReference type="Proteomes" id="UP000002035">
    <property type="component" value="Unassembled WGS sequence"/>
</dbReference>
<evidence type="ECO:0000313" key="1">
    <source>
        <dbReference type="EMBL" id="EEQ33783.1"/>
    </source>
</evidence>
<accession>C5FV49</accession>
<gene>
    <name evidence="1" type="ORF">MCYG_06602</name>
</gene>
<dbReference type="RefSeq" id="XP_002844638.1">
    <property type="nucleotide sequence ID" value="XM_002844592.1"/>
</dbReference>
<protein>
    <submittedName>
        <fullName evidence="1">Uncharacterized protein</fullName>
    </submittedName>
</protein>
<keyword evidence="2" id="KW-1185">Reference proteome</keyword>
<name>C5FV49_ARTOC</name>
<dbReference type="VEuPathDB" id="FungiDB:MCYG_06602"/>
<dbReference type="AlphaFoldDB" id="C5FV49"/>
<sequence>METPSMGWGMGDKYIHSLETVLESLVIGSIYSLLLDEHRGHPALSVATGGRRRGGRGVTWSSLAFEHIRSPSRAFILNYCSTVYNGVATIMNGLGVGRIVSDGLRALIHVDMLMSLSRASLTLHPRRPVRTKTKMEEKGKGLITS</sequence>
<evidence type="ECO:0000313" key="2">
    <source>
        <dbReference type="Proteomes" id="UP000002035"/>
    </source>
</evidence>
<reference evidence="2" key="1">
    <citation type="journal article" date="2012" name="MBio">
        <title>Comparative genome analysis of Trichophyton rubrum and related dermatophytes reveals candidate genes involved in infection.</title>
        <authorList>
            <person name="Martinez D.A."/>
            <person name="Oliver B.G."/>
            <person name="Graeser Y."/>
            <person name="Goldberg J.M."/>
            <person name="Li W."/>
            <person name="Martinez-Rossi N.M."/>
            <person name="Monod M."/>
            <person name="Shelest E."/>
            <person name="Barton R.C."/>
            <person name="Birch E."/>
            <person name="Brakhage A.A."/>
            <person name="Chen Z."/>
            <person name="Gurr S.J."/>
            <person name="Heiman D."/>
            <person name="Heitman J."/>
            <person name="Kosti I."/>
            <person name="Rossi A."/>
            <person name="Saif S."/>
            <person name="Samalova M."/>
            <person name="Saunders C.W."/>
            <person name="Shea T."/>
            <person name="Summerbell R.C."/>
            <person name="Xu J."/>
            <person name="Young S."/>
            <person name="Zeng Q."/>
            <person name="Birren B.W."/>
            <person name="Cuomo C.A."/>
            <person name="White T.C."/>
        </authorList>
    </citation>
    <scope>NUCLEOTIDE SEQUENCE [LARGE SCALE GENOMIC DNA]</scope>
    <source>
        <strain evidence="2">ATCC MYA-4605 / CBS 113480</strain>
    </source>
</reference>
<dbReference type="HOGENOM" id="CLU_1786437_0_0_1"/>